<name>A0A5C6VIP8_9BURK</name>
<dbReference type="AlphaFoldDB" id="A0A5C6VIP8"/>
<dbReference type="RefSeq" id="WP_147236418.1">
    <property type="nucleotide sequence ID" value="NZ_JAZHFZ010000027.1"/>
</dbReference>
<organism evidence="3 4">
    <name type="scientific">Paraburkholderia azotifigens</name>
    <dbReference type="NCBI Taxonomy" id="2057004"/>
    <lineage>
        <taxon>Bacteria</taxon>
        <taxon>Pseudomonadati</taxon>
        <taxon>Pseudomonadota</taxon>
        <taxon>Betaproteobacteria</taxon>
        <taxon>Burkholderiales</taxon>
        <taxon>Burkholderiaceae</taxon>
        <taxon>Paraburkholderia</taxon>
    </lineage>
</organism>
<protein>
    <submittedName>
        <fullName evidence="3">Acyl-CoA dehydrogenase</fullName>
    </submittedName>
</protein>
<evidence type="ECO:0000313" key="5">
    <source>
        <dbReference type="Proteomes" id="UP001481677"/>
    </source>
</evidence>
<gene>
    <name evidence="3" type="ORF">FRZ40_29160</name>
    <name evidence="2" type="ORF">V4C56_28405</name>
</gene>
<accession>A0A5C6VIP8</accession>
<dbReference type="EMBL" id="VOQS01000003">
    <property type="protein sequence ID" value="TXC84356.1"/>
    <property type="molecule type" value="Genomic_DNA"/>
</dbReference>
<comment type="caution">
    <text evidence="3">The sequence shown here is derived from an EMBL/GenBank/DDBJ whole genome shotgun (WGS) entry which is preliminary data.</text>
</comment>
<dbReference type="GO" id="GO:0016627">
    <property type="term" value="F:oxidoreductase activity, acting on the CH-CH group of donors"/>
    <property type="evidence" value="ECO:0007669"/>
    <property type="project" value="InterPro"/>
</dbReference>
<dbReference type="InterPro" id="IPR046373">
    <property type="entry name" value="Acyl-CoA_Oxase/DH_mid-dom_sf"/>
</dbReference>
<dbReference type="Proteomes" id="UP001481677">
    <property type="component" value="Unassembled WGS sequence"/>
</dbReference>
<reference evidence="3" key="2">
    <citation type="submission" date="2019-08" db="EMBL/GenBank/DDBJ databases">
        <authorList>
            <person name="Im W.-T."/>
        </authorList>
    </citation>
    <scope>NUCLEOTIDE SEQUENCE</scope>
    <source>
        <strain evidence="3">NF 2-5-3</strain>
    </source>
</reference>
<keyword evidence="5" id="KW-1185">Reference proteome</keyword>
<dbReference type="InterPro" id="IPR009100">
    <property type="entry name" value="AcylCoA_DH/oxidase_NM_dom_sf"/>
</dbReference>
<evidence type="ECO:0000313" key="4">
    <source>
        <dbReference type="Proteomes" id="UP000321776"/>
    </source>
</evidence>
<proteinExistence type="predicted"/>
<evidence type="ECO:0000313" key="3">
    <source>
        <dbReference type="EMBL" id="TXC84356.1"/>
    </source>
</evidence>
<evidence type="ECO:0000256" key="1">
    <source>
        <dbReference type="SAM" id="MobiDB-lite"/>
    </source>
</evidence>
<evidence type="ECO:0000313" key="2">
    <source>
        <dbReference type="EMBL" id="MEM5343531.1"/>
    </source>
</evidence>
<reference evidence="2 5" key="3">
    <citation type="submission" date="2024-01" db="EMBL/GenBank/DDBJ databases">
        <title>The diversity of rhizobia nodulating Mimosa spp. in eleven states of Brazil covering several biomes is determined by host plant, location, and edaphic factors.</title>
        <authorList>
            <person name="Rouws L."/>
            <person name="Barauna A."/>
            <person name="Beukes C."/>
            <person name="De Faria S.M."/>
            <person name="Gross E."/>
            <person name="Dos Reis Junior F.B."/>
            <person name="Simon M."/>
            <person name="Maluk M."/>
            <person name="Odee D.W."/>
            <person name="Kenicer G."/>
            <person name="Young J.P.W."/>
            <person name="Reis V.M."/>
            <person name="Zilli J."/>
            <person name="James E.K."/>
        </authorList>
    </citation>
    <scope>NUCLEOTIDE SEQUENCE [LARGE SCALE GENOMIC DNA]</scope>
    <source>
        <strain evidence="2 5">JPY530</strain>
    </source>
</reference>
<reference evidence="3 4" key="1">
    <citation type="journal article" date="2018" name="Int. J. Syst. Evol. Microbiol.">
        <title>Paraburkholderia azotifigens sp. nov., a nitrogen-fixing bacterium isolated from paddy soil.</title>
        <authorList>
            <person name="Choi G.M."/>
            <person name="Im W.T."/>
        </authorList>
    </citation>
    <scope>NUCLEOTIDE SEQUENCE [LARGE SCALE GENOMIC DNA]</scope>
    <source>
        <strain evidence="3 4">NF 2-5-3</strain>
    </source>
</reference>
<dbReference type="SUPFAM" id="SSF56645">
    <property type="entry name" value="Acyl-CoA dehydrogenase NM domain-like"/>
    <property type="match status" value="1"/>
</dbReference>
<dbReference type="Gene3D" id="2.40.110.10">
    <property type="entry name" value="Butyryl-CoA Dehydrogenase, subunit A, domain 2"/>
    <property type="match status" value="1"/>
</dbReference>
<sequence>MNDLGHDPLRRAAPAAWYINSGLRLNDEEPDADIEPRRYALVPALERYLAGVRYGDEASASRAATLDALRGRGMDWLPLPGRGETATRWRGLAAVAACDLSLVKLYEAHTDALAILAELDRAELADDGSWAVWAAEPPNAKLIAHVSDDGVVLSLEGTKPWCSGAPHVSHALVTAWRDDEPVLAAVELSQPSVSIDPAGWEAVGMRATGTSNVSFDGARAVQIGDAGAYLSRPGFWHGGAGIAACWYGCAAALASILRDSVRRHANPHACAHLGAADAELSAVAALLRESAAWIDAHPREDAQQCALRVRVAVEQAAAQVMEHVSRALGAVPFCTDAWFAHAIADLPVFLRQSHAERDECALGQTLLDGNDENDGNGKGKGMDQPWNLGRR</sequence>
<dbReference type="EMBL" id="JAZHGA010000025">
    <property type="protein sequence ID" value="MEM5343531.1"/>
    <property type="molecule type" value="Genomic_DNA"/>
</dbReference>
<feature type="region of interest" description="Disordered" evidence="1">
    <location>
        <begin position="366"/>
        <end position="391"/>
    </location>
</feature>
<dbReference type="Proteomes" id="UP000321776">
    <property type="component" value="Unassembled WGS sequence"/>
</dbReference>